<dbReference type="Proteomes" id="UP000023758">
    <property type="component" value="Unassembled WGS sequence"/>
</dbReference>
<proteinExistence type="predicted"/>
<organism evidence="1">
    <name type="scientific">Trichophyton rubrum CBS 288.86</name>
    <dbReference type="NCBI Taxonomy" id="1215330"/>
    <lineage>
        <taxon>Eukaryota</taxon>
        <taxon>Fungi</taxon>
        <taxon>Dikarya</taxon>
        <taxon>Ascomycota</taxon>
        <taxon>Pezizomycotina</taxon>
        <taxon>Eurotiomycetes</taxon>
        <taxon>Eurotiomycetidae</taxon>
        <taxon>Onygenales</taxon>
        <taxon>Arthrodermataceae</taxon>
        <taxon>Trichophyton</taxon>
    </lineage>
</organism>
<evidence type="ECO:0000313" key="1">
    <source>
        <dbReference type="EMBL" id="EZF48057.1"/>
    </source>
</evidence>
<dbReference type="EMBL" id="KK207935">
    <property type="protein sequence ID" value="EZF48057.1"/>
    <property type="molecule type" value="Genomic_DNA"/>
</dbReference>
<name>A0A022VP41_TRIRU</name>
<dbReference type="AlphaFoldDB" id="A0A022VP41"/>
<gene>
    <name evidence="1" type="ORF">H103_08160</name>
</gene>
<accession>A0A022VP41</accession>
<sequence length="117" mass="12911">MHRYASMCNPYSPVTKRPKEVANPQLFSFGLGRAGRVAASNTLRANSSSISLKWFAAVLELGRSAACQLIPRAAAPSLAYGVPSPSPCSVYRYLSLYHQVLTNPWQRKLEPNKLSSW</sequence>
<dbReference type="HOGENOM" id="CLU_2086523_0_0_1"/>
<reference evidence="1" key="1">
    <citation type="submission" date="2014-02" db="EMBL/GenBank/DDBJ databases">
        <title>The Genome Sequence of Trichophyton rubrum (morphotype fischeri) CBS 288.86.</title>
        <authorList>
            <consortium name="The Broad Institute Genomics Platform"/>
            <person name="Cuomo C.A."/>
            <person name="White T.C."/>
            <person name="Graser Y."/>
            <person name="Martinez-Rossi N."/>
            <person name="Heitman J."/>
            <person name="Young S.K."/>
            <person name="Zeng Q."/>
            <person name="Gargeya S."/>
            <person name="Abouelleil A."/>
            <person name="Alvarado L."/>
            <person name="Chapman S.B."/>
            <person name="Gainer-Dewar J."/>
            <person name="Goldberg J."/>
            <person name="Griggs A."/>
            <person name="Gujja S."/>
            <person name="Hansen M."/>
            <person name="Howarth C."/>
            <person name="Imamovic A."/>
            <person name="Larimer J."/>
            <person name="Martinez D."/>
            <person name="Murphy C."/>
            <person name="Pearson M.D."/>
            <person name="Persinoti G."/>
            <person name="Poon T."/>
            <person name="Priest M."/>
            <person name="Roberts A.D."/>
            <person name="Saif S."/>
            <person name="Shea T.D."/>
            <person name="Sykes S.N."/>
            <person name="Wortman J."/>
            <person name="Nusbaum C."/>
            <person name="Birren B."/>
        </authorList>
    </citation>
    <scope>NUCLEOTIDE SEQUENCE [LARGE SCALE GENOMIC DNA]</scope>
    <source>
        <strain evidence="1">CBS 288.86</strain>
    </source>
</reference>
<protein>
    <submittedName>
        <fullName evidence="1">Uncharacterized protein</fullName>
    </submittedName>
</protein>